<comment type="similarity">
    <text evidence="5">Belongs to the UPF0391 family.</text>
</comment>
<dbReference type="Pfam" id="PF07043">
    <property type="entry name" value="DUF1328"/>
    <property type="match status" value="1"/>
</dbReference>
<dbReference type="InterPro" id="IPR009760">
    <property type="entry name" value="DUF1328"/>
</dbReference>
<evidence type="ECO:0000256" key="3">
    <source>
        <dbReference type="ARBA" id="ARBA00022989"/>
    </source>
</evidence>
<keyword evidence="1 5" id="KW-1003">Cell membrane</keyword>
<keyword evidence="3 5" id="KW-1133">Transmembrane helix</keyword>
<keyword evidence="2 5" id="KW-0812">Transmembrane</keyword>
<sequence>MVTVSAPTSTLATATALPLQLSGEFLQYALVFFVLAIVAAVLGARGVAGLSMTIAKWLVIVFLVLALVSLLL</sequence>
<organism evidence="6 7">
    <name type="scientific">Halobaculum lipolyticum</name>
    <dbReference type="NCBI Taxonomy" id="3032001"/>
    <lineage>
        <taxon>Archaea</taxon>
        <taxon>Methanobacteriati</taxon>
        <taxon>Methanobacteriota</taxon>
        <taxon>Stenosarchaea group</taxon>
        <taxon>Halobacteria</taxon>
        <taxon>Halobacteriales</taxon>
        <taxon>Haloferacaceae</taxon>
        <taxon>Halobaculum</taxon>
    </lineage>
</organism>
<proteinExistence type="inferred from homology"/>
<keyword evidence="7" id="KW-1185">Reference proteome</keyword>
<dbReference type="GO" id="GO:0005886">
    <property type="term" value="C:plasma membrane"/>
    <property type="evidence" value="ECO:0007669"/>
    <property type="project" value="UniProtKB-UniRule"/>
</dbReference>
<protein>
    <recommendedName>
        <fullName evidence="5">UPF0391 membrane protein ACFQL9_17225</fullName>
    </recommendedName>
</protein>
<dbReference type="HAMAP" id="MF_01361">
    <property type="entry name" value="UPF0391"/>
    <property type="match status" value="1"/>
</dbReference>
<accession>A0ABD5WHL7</accession>
<gene>
    <name evidence="6" type="ORF">ACFQL9_17225</name>
</gene>
<comment type="caution">
    <text evidence="5">Lacks conserved residue(s) required for the propagation of feature annotation.</text>
</comment>
<dbReference type="Proteomes" id="UP001596461">
    <property type="component" value="Unassembled WGS sequence"/>
</dbReference>
<name>A0ABD5WHL7_9EURY</name>
<evidence type="ECO:0000313" key="7">
    <source>
        <dbReference type="Proteomes" id="UP001596461"/>
    </source>
</evidence>
<evidence type="ECO:0000313" key="6">
    <source>
        <dbReference type="EMBL" id="MFC7071389.1"/>
    </source>
</evidence>
<evidence type="ECO:0000256" key="5">
    <source>
        <dbReference type="HAMAP-Rule" id="MF_01361"/>
    </source>
</evidence>
<dbReference type="NCBIfam" id="NF010229">
    <property type="entry name" value="PRK13682.1-4"/>
    <property type="match status" value="1"/>
</dbReference>
<keyword evidence="4 5" id="KW-0472">Membrane</keyword>
<feature type="transmembrane region" description="Helical" evidence="5">
    <location>
        <begin position="26"/>
        <end position="47"/>
    </location>
</feature>
<dbReference type="GeneID" id="81126229"/>
<reference evidence="6 7" key="1">
    <citation type="journal article" date="2019" name="Int. J. Syst. Evol. Microbiol.">
        <title>The Global Catalogue of Microorganisms (GCM) 10K type strain sequencing project: providing services to taxonomists for standard genome sequencing and annotation.</title>
        <authorList>
            <consortium name="The Broad Institute Genomics Platform"/>
            <consortium name="The Broad Institute Genome Sequencing Center for Infectious Disease"/>
            <person name="Wu L."/>
            <person name="Ma J."/>
        </authorList>
    </citation>
    <scope>NUCLEOTIDE SEQUENCE [LARGE SCALE GENOMIC DNA]</scope>
    <source>
        <strain evidence="6 7">DT31</strain>
    </source>
</reference>
<dbReference type="RefSeq" id="WP_284031342.1">
    <property type="nucleotide sequence ID" value="NZ_CP126154.1"/>
</dbReference>
<feature type="transmembrane region" description="Helical" evidence="5">
    <location>
        <begin position="54"/>
        <end position="71"/>
    </location>
</feature>
<dbReference type="AlphaFoldDB" id="A0ABD5WHL7"/>
<comment type="caution">
    <text evidence="6">The sequence shown here is derived from an EMBL/GenBank/DDBJ whole genome shotgun (WGS) entry which is preliminary data.</text>
</comment>
<evidence type="ECO:0000256" key="2">
    <source>
        <dbReference type="ARBA" id="ARBA00022692"/>
    </source>
</evidence>
<evidence type="ECO:0000256" key="1">
    <source>
        <dbReference type="ARBA" id="ARBA00022475"/>
    </source>
</evidence>
<dbReference type="EMBL" id="JBHTAH010000023">
    <property type="protein sequence ID" value="MFC7071389.1"/>
    <property type="molecule type" value="Genomic_DNA"/>
</dbReference>
<evidence type="ECO:0000256" key="4">
    <source>
        <dbReference type="ARBA" id="ARBA00023136"/>
    </source>
</evidence>